<dbReference type="Gene3D" id="3.40.50.1010">
    <property type="entry name" value="5'-nuclease"/>
    <property type="match status" value="1"/>
</dbReference>
<keyword evidence="4 5" id="KW-0378">Hydrolase</keyword>
<evidence type="ECO:0000256" key="3">
    <source>
        <dbReference type="ARBA" id="ARBA00022723"/>
    </source>
</evidence>
<keyword evidence="5" id="KW-0800">Toxin</keyword>
<dbReference type="HAMAP" id="MF_00265">
    <property type="entry name" value="VapC_Nob1"/>
    <property type="match status" value="1"/>
</dbReference>
<dbReference type="GeneID" id="5055858"/>
<evidence type="ECO:0000313" key="7">
    <source>
        <dbReference type="EMBL" id="NYR15082.1"/>
    </source>
</evidence>
<dbReference type="InterPro" id="IPR022907">
    <property type="entry name" value="VapC_family"/>
</dbReference>
<proteinExistence type="inferred from homology"/>
<dbReference type="EMBL" id="JAAVJF010000002">
    <property type="protein sequence ID" value="NYR15082.1"/>
    <property type="molecule type" value="Genomic_DNA"/>
</dbReference>
<organism evidence="7 8">
    <name type="scientific">Pyrobaculum arsenaticum</name>
    <dbReference type="NCBI Taxonomy" id="121277"/>
    <lineage>
        <taxon>Archaea</taxon>
        <taxon>Thermoproteota</taxon>
        <taxon>Thermoprotei</taxon>
        <taxon>Thermoproteales</taxon>
        <taxon>Thermoproteaceae</taxon>
        <taxon>Pyrobaculum</taxon>
    </lineage>
</organism>
<dbReference type="AlphaFoldDB" id="A0A7L4P8M5"/>
<gene>
    <name evidence="5" type="primary">vapC</name>
    <name evidence="7" type="ORF">HC235_03775</name>
</gene>
<dbReference type="InterPro" id="IPR029060">
    <property type="entry name" value="PIN-like_dom_sf"/>
</dbReference>
<dbReference type="OMA" id="WIYVDVN"/>
<evidence type="ECO:0000256" key="1">
    <source>
        <dbReference type="ARBA" id="ARBA00022649"/>
    </source>
</evidence>
<dbReference type="SUPFAM" id="SSF88723">
    <property type="entry name" value="PIN domain-like"/>
    <property type="match status" value="1"/>
</dbReference>
<comment type="cofactor">
    <cofactor evidence="5">
        <name>Mg(2+)</name>
        <dbReference type="ChEBI" id="CHEBI:18420"/>
    </cofactor>
</comment>
<keyword evidence="8" id="KW-1185">Reference proteome</keyword>
<name>A0A7L4P8M5_9CREN</name>
<evidence type="ECO:0000256" key="4">
    <source>
        <dbReference type="ARBA" id="ARBA00022801"/>
    </source>
</evidence>
<dbReference type="EC" id="3.1.-.-" evidence="5"/>
<feature type="domain" description="PIN" evidence="6">
    <location>
        <begin position="6"/>
        <end position="115"/>
    </location>
</feature>
<evidence type="ECO:0000256" key="2">
    <source>
        <dbReference type="ARBA" id="ARBA00022722"/>
    </source>
</evidence>
<comment type="similarity">
    <text evidence="5">Belongs to the PINc/VapC protein family.</text>
</comment>
<evidence type="ECO:0000256" key="5">
    <source>
        <dbReference type="HAMAP-Rule" id="MF_00265"/>
    </source>
</evidence>
<keyword evidence="5" id="KW-0460">Magnesium</keyword>
<dbReference type="GO" id="GO:0000287">
    <property type="term" value="F:magnesium ion binding"/>
    <property type="evidence" value="ECO:0007669"/>
    <property type="project" value="UniProtKB-UniRule"/>
</dbReference>
<keyword evidence="1 5" id="KW-1277">Toxin-antitoxin system</keyword>
<dbReference type="CDD" id="cd09854">
    <property type="entry name" value="PIN_VapC-like"/>
    <property type="match status" value="1"/>
</dbReference>
<dbReference type="Proteomes" id="UP000554766">
    <property type="component" value="Unassembled WGS sequence"/>
</dbReference>
<evidence type="ECO:0000259" key="6">
    <source>
        <dbReference type="Pfam" id="PF01850"/>
    </source>
</evidence>
<accession>A0A7L4P8M5</accession>
<keyword evidence="3 5" id="KW-0479">Metal-binding</keyword>
<reference evidence="7 8" key="1">
    <citation type="journal article" date="2020" name="Nat. Commun.">
        <title>The structures of two archaeal type IV pili illuminate evolutionary relationships.</title>
        <authorList>
            <person name="Wang F."/>
            <person name="Baquero D.P."/>
            <person name="Su Z."/>
            <person name="Beltran L.C."/>
            <person name="Prangishvili D."/>
            <person name="Krupovic M."/>
            <person name="Egelman E.H."/>
        </authorList>
    </citation>
    <scope>NUCLEOTIDE SEQUENCE [LARGE SCALE GENOMIC DNA]</scope>
    <source>
        <strain evidence="7 8">2GA</strain>
    </source>
</reference>
<dbReference type="InterPro" id="IPR002716">
    <property type="entry name" value="PIN_dom"/>
</dbReference>
<dbReference type="GO" id="GO:0004540">
    <property type="term" value="F:RNA nuclease activity"/>
    <property type="evidence" value="ECO:0007669"/>
    <property type="project" value="InterPro"/>
</dbReference>
<feature type="binding site" evidence="5">
    <location>
        <position position="9"/>
    </location>
    <ligand>
        <name>Mg(2+)</name>
        <dbReference type="ChEBI" id="CHEBI:18420"/>
    </ligand>
</feature>
<protein>
    <recommendedName>
        <fullName evidence="5">Ribonuclease VapC</fullName>
        <shortName evidence="5">RNase VapC</shortName>
        <ecNumber evidence="5">3.1.-.-</ecNumber>
    </recommendedName>
    <alternativeName>
        <fullName evidence="5">Putative toxin VapC</fullName>
    </alternativeName>
</protein>
<sequence length="124" mass="14274">MRRRWIYVDVNVLYYFFTAHPEYGEGSRELIKKYVGRLATSALTAWLLYVLTREEGVVEAVGELATLLPLDAEVLGRARRLSRPRDFEDRVHLATMQVYGVDTILSNDADFDEAGVQRIAPRRK</sequence>
<dbReference type="GO" id="GO:0016787">
    <property type="term" value="F:hydrolase activity"/>
    <property type="evidence" value="ECO:0007669"/>
    <property type="project" value="UniProtKB-KW"/>
</dbReference>
<feature type="binding site" evidence="5">
    <location>
        <position position="89"/>
    </location>
    <ligand>
        <name>Mg(2+)</name>
        <dbReference type="ChEBI" id="CHEBI:18420"/>
    </ligand>
</feature>
<dbReference type="Pfam" id="PF01850">
    <property type="entry name" value="PIN"/>
    <property type="match status" value="1"/>
</dbReference>
<dbReference type="GO" id="GO:0090729">
    <property type="term" value="F:toxin activity"/>
    <property type="evidence" value="ECO:0007669"/>
    <property type="project" value="UniProtKB-KW"/>
</dbReference>
<comment type="caution">
    <text evidence="7">The sequence shown here is derived from an EMBL/GenBank/DDBJ whole genome shotgun (WGS) entry which is preliminary data.</text>
</comment>
<evidence type="ECO:0000313" key="8">
    <source>
        <dbReference type="Proteomes" id="UP000554766"/>
    </source>
</evidence>
<keyword evidence="2 5" id="KW-0540">Nuclease</keyword>
<dbReference type="RefSeq" id="WP_011901101.1">
    <property type="nucleotide sequence ID" value="NZ_JAAVJF010000002.1"/>
</dbReference>
<comment type="function">
    <text evidence="5">Toxic component of a toxin-antitoxin (TA) system. An RNase.</text>
</comment>